<reference evidence="2" key="1">
    <citation type="submission" date="2021-02" db="EMBL/GenBank/DDBJ databases">
        <authorList>
            <person name="Dougan E. K."/>
            <person name="Rhodes N."/>
            <person name="Thang M."/>
            <person name="Chan C."/>
        </authorList>
    </citation>
    <scope>NUCLEOTIDE SEQUENCE</scope>
</reference>
<dbReference type="AlphaFoldDB" id="A0A813HYX3"/>
<dbReference type="EMBL" id="CAJNNW010028149">
    <property type="protein sequence ID" value="CAE8694858.1"/>
    <property type="molecule type" value="Genomic_DNA"/>
</dbReference>
<dbReference type="EMBL" id="CAJNNV010033225">
    <property type="protein sequence ID" value="CAE8642910.1"/>
    <property type="molecule type" value="Genomic_DNA"/>
</dbReference>
<gene>
    <name evidence="2" type="ORF">PGLA1383_LOCUS57300</name>
    <name evidence="3" type="ORF">PGLA2088_LOCUS29056</name>
</gene>
<protein>
    <submittedName>
        <fullName evidence="2">Uncharacterized protein</fullName>
    </submittedName>
</protein>
<sequence>MQPAARTRHARHRQAFIPGGSQIGAFLDLDAMLQEDIRREQEAAFLALAQDDEEGFVAGLDLRRQRCLESSGQILPLSAARQLLADAGGAAPAVEEVGQLSLIRIPGGATLALPKAFARYLSEFSPFLCPLPYALIMLAGGYFAAATFADDLCLRHTTAHAHIAGHRTSRQPSRLQGSGGQNRGQTAEEAHFEEMLRGVLRDGTWRAELEAGTIFAYSPGRNHHLLRRAAGGEAAGLWSRVVPLPVRDARRAGQPNHTTLLEAQRALCAVRLLPTGT</sequence>
<feature type="region of interest" description="Disordered" evidence="1">
    <location>
        <begin position="164"/>
        <end position="186"/>
    </location>
</feature>
<comment type="caution">
    <text evidence="2">The sequence shown here is derived from an EMBL/GenBank/DDBJ whole genome shotgun (WGS) entry which is preliminary data.</text>
</comment>
<dbReference type="Proteomes" id="UP000626109">
    <property type="component" value="Unassembled WGS sequence"/>
</dbReference>
<evidence type="ECO:0000313" key="4">
    <source>
        <dbReference type="Proteomes" id="UP000654075"/>
    </source>
</evidence>
<evidence type="ECO:0000313" key="3">
    <source>
        <dbReference type="EMBL" id="CAE8694858.1"/>
    </source>
</evidence>
<organism evidence="2 4">
    <name type="scientific">Polarella glacialis</name>
    <name type="common">Dinoflagellate</name>
    <dbReference type="NCBI Taxonomy" id="89957"/>
    <lineage>
        <taxon>Eukaryota</taxon>
        <taxon>Sar</taxon>
        <taxon>Alveolata</taxon>
        <taxon>Dinophyceae</taxon>
        <taxon>Suessiales</taxon>
        <taxon>Suessiaceae</taxon>
        <taxon>Polarella</taxon>
    </lineage>
</organism>
<accession>A0A813HYX3</accession>
<keyword evidence="4" id="KW-1185">Reference proteome</keyword>
<evidence type="ECO:0000313" key="2">
    <source>
        <dbReference type="EMBL" id="CAE8642910.1"/>
    </source>
</evidence>
<dbReference type="Proteomes" id="UP000654075">
    <property type="component" value="Unassembled WGS sequence"/>
</dbReference>
<name>A0A813HYX3_POLGL</name>
<proteinExistence type="predicted"/>
<evidence type="ECO:0000256" key="1">
    <source>
        <dbReference type="SAM" id="MobiDB-lite"/>
    </source>
</evidence>